<evidence type="ECO:0000259" key="2">
    <source>
        <dbReference type="Pfam" id="PF22725"/>
    </source>
</evidence>
<organism evidence="3 4">
    <name type="scientific">Lacimicrobium alkaliphilum</name>
    <dbReference type="NCBI Taxonomy" id="1526571"/>
    <lineage>
        <taxon>Bacteria</taxon>
        <taxon>Pseudomonadati</taxon>
        <taxon>Pseudomonadota</taxon>
        <taxon>Gammaproteobacteria</taxon>
        <taxon>Alteromonadales</taxon>
        <taxon>Alteromonadaceae</taxon>
        <taxon>Lacimicrobium</taxon>
    </lineage>
</organism>
<dbReference type="InterPro" id="IPR050463">
    <property type="entry name" value="Gfo/Idh/MocA_oxidrdct_glycsds"/>
</dbReference>
<dbReference type="InterPro" id="IPR055170">
    <property type="entry name" value="GFO_IDH_MocA-like_dom"/>
</dbReference>
<dbReference type="Proteomes" id="UP000614272">
    <property type="component" value="Unassembled WGS sequence"/>
</dbReference>
<keyword evidence="4" id="KW-1185">Reference proteome</keyword>
<reference evidence="4" key="1">
    <citation type="journal article" date="2019" name="Int. J. Syst. Evol. Microbiol.">
        <title>The Global Catalogue of Microorganisms (GCM) 10K type strain sequencing project: providing services to taxonomists for standard genome sequencing and annotation.</title>
        <authorList>
            <consortium name="The Broad Institute Genomics Platform"/>
            <consortium name="The Broad Institute Genome Sequencing Center for Infectious Disease"/>
            <person name="Wu L."/>
            <person name="Ma J."/>
        </authorList>
    </citation>
    <scope>NUCLEOTIDE SEQUENCE [LARGE SCALE GENOMIC DNA]</scope>
    <source>
        <strain evidence="4">CGMCC 1.12923</strain>
    </source>
</reference>
<sequence>MRKTLALNALDSLQMVQSAEQAGVKTMVGFNYIKNPATQLAKQIIDSGEIGDIVHFRGTHNEDYLADTGVPINWRLKRATAGAGALADLGAHIINISQFLVGPILAVNGDLSTVTKERSTAASVTDKEPVENDDQAHSMLRFDSGAIGTIEASRVAWGRKMGLTYEVTGTKGSIVFDQERLAELQLYTSDQQTSRQGFKRILIGPEHPDYQHFLRIRRPRRGLQRPKNY</sequence>
<evidence type="ECO:0000313" key="4">
    <source>
        <dbReference type="Proteomes" id="UP000614272"/>
    </source>
</evidence>
<dbReference type="RefSeq" id="WP_218962404.1">
    <property type="nucleotide sequence ID" value="NZ_NISX01000011.1"/>
</dbReference>
<accession>A0ABQ1RGR3</accession>
<name>A0ABQ1RGR3_9ALTE</name>
<feature type="domain" description="GFO/IDH/MocA-like oxidoreductase" evidence="2">
    <location>
        <begin position="39"/>
        <end position="175"/>
    </location>
</feature>
<dbReference type="Pfam" id="PF22725">
    <property type="entry name" value="GFO_IDH_MocA_C3"/>
    <property type="match status" value="1"/>
</dbReference>
<dbReference type="SUPFAM" id="SSF55347">
    <property type="entry name" value="Glyceraldehyde-3-phosphate dehydrogenase-like, C-terminal domain"/>
    <property type="match status" value="1"/>
</dbReference>
<dbReference type="PANTHER" id="PTHR43818:SF11">
    <property type="entry name" value="BCDNA.GH03377"/>
    <property type="match status" value="1"/>
</dbReference>
<dbReference type="EMBL" id="BMGJ01000010">
    <property type="protein sequence ID" value="GGD69895.1"/>
    <property type="molecule type" value="Genomic_DNA"/>
</dbReference>
<gene>
    <name evidence="3" type="ORF">GCM10011357_26160</name>
</gene>
<dbReference type="PANTHER" id="PTHR43818">
    <property type="entry name" value="BCDNA.GH03377"/>
    <property type="match status" value="1"/>
</dbReference>
<keyword evidence="1" id="KW-0560">Oxidoreductase</keyword>
<dbReference type="Gene3D" id="3.30.360.10">
    <property type="entry name" value="Dihydrodipicolinate Reductase, domain 2"/>
    <property type="match status" value="1"/>
</dbReference>
<protein>
    <recommendedName>
        <fullName evidence="2">GFO/IDH/MocA-like oxidoreductase domain-containing protein</fullName>
    </recommendedName>
</protein>
<comment type="caution">
    <text evidence="3">The sequence shown here is derived from an EMBL/GenBank/DDBJ whole genome shotgun (WGS) entry which is preliminary data.</text>
</comment>
<evidence type="ECO:0000256" key="1">
    <source>
        <dbReference type="ARBA" id="ARBA00023002"/>
    </source>
</evidence>
<proteinExistence type="predicted"/>
<evidence type="ECO:0000313" key="3">
    <source>
        <dbReference type="EMBL" id="GGD69895.1"/>
    </source>
</evidence>